<keyword evidence="2" id="KW-1185">Reference proteome</keyword>
<dbReference type="EMBL" id="BMZG01000002">
    <property type="protein sequence ID" value="GHA66949.1"/>
    <property type="molecule type" value="Genomic_DNA"/>
</dbReference>
<sequence>MRKILLLTVAAVFVLSGCNTIKGTVNGIGKDTQKAGEWVQEKVPAPQ</sequence>
<dbReference type="RefSeq" id="WP_189490902.1">
    <property type="nucleotide sequence ID" value="NZ_BMZG01000002.1"/>
</dbReference>
<comment type="caution">
    <text evidence="1">The sequence shown here is derived from an EMBL/GenBank/DDBJ whole genome shotgun (WGS) entry which is preliminary data.</text>
</comment>
<organism evidence="1 2">
    <name type="scientific">Formosimonas limnophila</name>
    <dbReference type="NCBI Taxonomy" id="1384487"/>
    <lineage>
        <taxon>Bacteria</taxon>
        <taxon>Pseudomonadati</taxon>
        <taxon>Pseudomonadota</taxon>
        <taxon>Betaproteobacteria</taxon>
        <taxon>Burkholderiales</taxon>
        <taxon>Burkholderiaceae</taxon>
        <taxon>Formosimonas</taxon>
    </lineage>
</organism>
<proteinExistence type="predicted"/>
<dbReference type="Proteomes" id="UP000614287">
    <property type="component" value="Unassembled WGS sequence"/>
</dbReference>
<name>A0A8J3CLT0_9BURK</name>
<evidence type="ECO:0008006" key="3">
    <source>
        <dbReference type="Google" id="ProtNLM"/>
    </source>
</evidence>
<dbReference type="PROSITE" id="PS51257">
    <property type="entry name" value="PROKAR_LIPOPROTEIN"/>
    <property type="match status" value="1"/>
</dbReference>
<reference evidence="1" key="1">
    <citation type="journal article" date="2014" name="Int. J. Syst. Evol. Microbiol.">
        <title>Complete genome sequence of Corynebacterium casei LMG S-19264T (=DSM 44701T), isolated from a smear-ripened cheese.</title>
        <authorList>
            <consortium name="US DOE Joint Genome Institute (JGI-PGF)"/>
            <person name="Walter F."/>
            <person name="Albersmeier A."/>
            <person name="Kalinowski J."/>
            <person name="Ruckert C."/>
        </authorList>
    </citation>
    <scope>NUCLEOTIDE SEQUENCE</scope>
    <source>
        <strain evidence="1">KCTC 32501</strain>
    </source>
</reference>
<reference evidence="1" key="2">
    <citation type="submission" date="2020-09" db="EMBL/GenBank/DDBJ databases">
        <authorList>
            <person name="Sun Q."/>
            <person name="Kim S."/>
        </authorList>
    </citation>
    <scope>NUCLEOTIDE SEQUENCE</scope>
    <source>
        <strain evidence="1">KCTC 32501</strain>
    </source>
</reference>
<dbReference type="AlphaFoldDB" id="A0A8J3CLT0"/>
<evidence type="ECO:0000313" key="2">
    <source>
        <dbReference type="Proteomes" id="UP000614287"/>
    </source>
</evidence>
<accession>A0A8J3CLT0</accession>
<gene>
    <name evidence="1" type="ORF">GCM10009007_04350</name>
</gene>
<evidence type="ECO:0000313" key="1">
    <source>
        <dbReference type="EMBL" id="GHA66949.1"/>
    </source>
</evidence>
<protein>
    <recommendedName>
        <fullName evidence="3">Entericidin</fullName>
    </recommendedName>
</protein>